<accession>X0XGV7</accession>
<gene>
    <name evidence="2" type="ORF">S01H1_85720</name>
</gene>
<protein>
    <submittedName>
        <fullName evidence="2">Uncharacterized protein</fullName>
    </submittedName>
</protein>
<dbReference type="EMBL" id="BARS01058988">
    <property type="protein sequence ID" value="GAG42355.1"/>
    <property type="molecule type" value="Genomic_DNA"/>
</dbReference>
<feature type="non-terminal residue" evidence="2">
    <location>
        <position position="42"/>
    </location>
</feature>
<comment type="caution">
    <text evidence="2">The sequence shown here is derived from an EMBL/GenBank/DDBJ whole genome shotgun (WGS) entry which is preliminary data.</text>
</comment>
<keyword evidence="1" id="KW-0175">Coiled coil</keyword>
<reference evidence="2" key="1">
    <citation type="journal article" date="2014" name="Front. Microbiol.">
        <title>High frequency of phylogenetically diverse reductive dehalogenase-homologous genes in deep subseafloor sedimentary metagenomes.</title>
        <authorList>
            <person name="Kawai M."/>
            <person name="Futagami T."/>
            <person name="Toyoda A."/>
            <person name="Takaki Y."/>
            <person name="Nishi S."/>
            <person name="Hori S."/>
            <person name="Arai W."/>
            <person name="Tsubouchi T."/>
            <person name="Morono Y."/>
            <person name="Uchiyama I."/>
            <person name="Ito T."/>
            <person name="Fujiyama A."/>
            <person name="Inagaki F."/>
            <person name="Takami H."/>
        </authorList>
    </citation>
    <scope>NUCLEOTIDE SEQUENCE</scope>
    <source>
        <strain evidence="2">Expedition CK06-06</strain>
    </source>
</reference>
<sequence>MEDRDRDKEQLLNELIKLRTKIAELEDIKNSPKSTEKQLKKS</sequence>
<dbReference type="AlphaFoldDB" id="X0XGV7"/>
<proteinExistence type="predicted"/>
<organism evidence="2">
    <name type="scientific">marine sediment metagenome</name>
    <dbReference type="NCBI Taxonomy" id="412755"/>
    <lineage>
        <taxon>unclassified sequences</taxon>
        <taxon>metagenomes</taxon>
        <taxon>ecological metagenomes</taxon>
    </lineage>
</organism>
<name>X0XGV7_9ZZZZ</name>
<evidence type="ECO:0000256" key="1">
    <source>
        <dbReference type="SAM" id="Coils"/>
    </source>
</evidence>
<evidence type="ECO:0000313" key="2">
    <source>
        <dbReference type="EMBL" id="GAG42355.1"/>
    </source>
</evidence>
<feature type="coiled-coil region" evidence="1">
    <location>
        <begin position="1"/>
        <end position="28"/>
    </location>
</feature>